<gene>
    <name evidence="2" type="ORF">TrRE_jg5734</name>
</gene>
<organism evidence="2 3">
    <name type="scientific">Triparma retinervis</name>
    <dbReference type="NCBI Taxonomy" id="2557542"/>
    <lineage>
        <taxon>Eukaryota</taxon>
        <taxon>Sar</taxon>
        <taxon>Stramenopiles</taxon>
        <taxon>Ochrophyta</taxon>
        <taxon>Bolidophyceae</taxon>
        <taxon>Parmales</taxon>
        <taxon>Triparmaceae</taxon>
        <taxon>Triparma</taxon>
    </lineage>
</organism>
<evidence type="ECO:0000313" key="2">
    <source>
        <dbReference type="EMBL" id="GMH65954.1"/>
    </source>
</evidence>
<evidence type="ECO:0000313" key="3">
    <source>
        <dbReference type="Proteomes" id="UP001165082"/>
    </source>
</evidence>
<dbReference type="Proteomes" id="UP001165082">
    <property type="component" value="Unassembled WGS sequence"/>
</dbReference>
<feature type="region of interest" description="Disordered" evidence="1">
    <location>
        <begin position="171"/>
        <end position="200"/>
    </location>
</feature>
<proteinExistence type="predicted"/>
<feature type="region of interest" description="Disordered" evidence="1">
    <location>
        <begin position="75"/>
        <end position="157"/>
    </location>
</feature>
<dbReference type="EMBL" id="BRXZ01005428">
    <property type="protein sequence ID" value="GMH65954.1"/>
    <property type="molecule type" value="Genomic_DNA"/>
</dbReference>
<feature type="compositionally biased region" description="Low complexity" evidence="1">
    <location>
        <begin position="129"/>
        <end position="138"/>
    </location>
</feature>
<feature type="compositionally biased region" description="Low complexity" evidence="1">
    <location>
        <begin position="83"/>
        <end position="115"/>
    </location>
</feature>
<name>A0A9W7A590_9STRA</name>
<dbReference type="AlphaFoldDB" id="A0A9W7A590"/>
<keyword evidence="3" id="KW-1185">Reference proteome</keyword>
<feature type="non-terminal residue" evidence="2">
    <location>
        <position position="1"/>
    </location>
</feature>
<dbReference type="OrthoDB" id="270720at2759"/>
<comment type="caution">
    <text evidence="2">The sequence shown here is derived from an EMBL/GenBank/DDBJ whole genome shotgun (WGS) entry which is preliminary data.</text>
</comment>
<reference evidence="2" key="1">
    <citation type="submission" date="2022-07" db="EMBL/GenBank/DDBJ databases">
        <title>Genome analysis of Parmales, a sister group of diatoms, reveals the evolutionary specialization of diatoms from phago-mixotrophs to photoautotrophs.</title>
        <authorList>
            <person name="Ban H."/>
            <person name="Sato S."/>
            <person name="Yoshikawa S."/>
            <person name="Kazumasa Y."/>
            <person name="Nakamura Y."/>
            <person name="Ichinomiya M."/>
            <person name="Saitoh K."/>
            <person name="Sato N."/>
            <person name="Blanc-Mathieu R."/>
            <person name="Endo H."/>
            <person name="Kuwata A."/>
            <person name="Ogata H."/>
        </authorList>
    </citation>
    <scope>NUCLEOTIDE SEQUENCE</scope>
</reference>
<evidence type="ECO:0000256" key="1">
    <source>
        <dbReference type="SAM" id="MobiDB-lite"/>
    </source>
</evidence>
<feature type="compositionally biased region" description="Polar residues" evidence="1">
    <location>
        <begin position="116"/>
        <end position="128"/>
    </location>
</feature>
<feature type="compositionally biased region" description="Low complexity" evidence="1">
    <location>
        <begin position="179"/>
        <end position="188"/>
    </location>
</feature>
<accession>A0A9W7A590</accession>
<protein>
    <submittedName>
        <fullName evidence="2">Uncharacterized protein</fullName>
    </submittedName>
</protein>
<sequence length="334" mass="35340">MSHVHLCGQLVDEGSGRYRWSGLWNFSHNPNDQKQFRYRFFAPYLASYCPNSLIDPESKAPEPSNQQETVLPVITPSSSSEQDASAPATGSSTDDASTGSSSSFSFNNNPPQTSSAPQSSDNNPTTCISSAETSPSSSPLRGETSDPFIVRPPQPDKANDAVKEALTRKVSVVDTGKVSSSSSSSSSSAADDGSAPIASENAATPVTPAAGSVSALSAAAALEVEAGFDPSFNCPPGGTWKGFFENTPKKNGKVFERFVLYINAKRRVGEGGRQMRVEGSGSNKFGTFFLEGTFDPVTMELSCDRSYLPKGTKIHPQAIIALNRPSAFNNTARG</sequence>